<dbReference type="RefSeq" id="WP_156156678.1">
    <property type="nucleotide sequence ID" value="NZ_CP099706.1"/>
</dbReference>
<organism evidence="2 3">
    <name type="scientific">Microbacterium azadirachtae</name>
    <dbReference type="NCBI Taxonomy" id="582680"/>
    <lineage>
        <taxon>Bacteria</taxon>
        <taxon>Bacillati</taxon>
        <taxon>Actinomycetota</taxon>
        <taxon>Actinomycetes</taxon>
        <taxon>Micrococcales</taxon>
        <taxon>Microbacteriaceae</taxon>
        <taxon>Microbacterium</taxon>
    </lineage>
</organism>
<dbReference type="OrthoDB" id="5150375at2"/>
<reference evidence="2 3" key="1">
    <citation type="submission" date="2015-02" db="EMBL/GenBank/DDBJ databases">
        <title>Draft genome sequences of ten Microbacterium spp. with emphasis on heavy metal contaminated environments.</title>
        <authorList>
            <person name="Corretto E."/>
        </authorList>
    </citation>
    <scope>NUCLEOTIDE SEQUENCE [LARGE SCALE GENOMIC DNA]</scope>
    <source>
        <strain evidence="2 3">DSM 23848</strain>
    </source>
</reference>
<name>A0A0F0L6I1_9MICO</name>
<proteinExistence type="predicted"/>
<feature type="signal peptide" evidence="1">
    <location>
        <begin position="1"/>
        <end position="34"/>
    </location>
</feature>
<protein>
    <recommendedName>
        <fullName evidence="4">Secreted protein</fullName>
    </recommendedName>
</protein>
<keyword evidence="1" id="KW-0732">Signal</keyword>
<comment type="caution">
    <text evidence="2">The sequence shown here is derived from an EMBL/GenBank/DDBJ whole genome shotgun (WGS) entry which is preliminary data.</text>
</comment>
<dbReference type="EMBL" id="JYIT01000057">
    <property type="protein sequence ID" value="KJL27161.1"/>
    <property type="molecule type" value="Genomic_DNA"/>
</dbReference>
<evidence type="ECO:0008006" key="4">
    <source>
        <dbReference type="Google" id="ProtNLM"/>
    </source>
</evidence>
<dbReference type="AlphaFoldDB" id="A0A0F0L6I1"/>
<evidence type="ECO:0000313" key="2">
    <source>
        <dbReference type="EMBL" id="KJL27161.1"/>
    </source>
</evidence>
<dbReference type="PATRIC" id="fig|582680.7.peg.649"/>
<evidence type="ECO:0000313" key="3">
    <source>
        <dbReference type="Proteomes" id="UP000033448"/>
    </source>
</evidence>
<evidence type="ECO:0000256" key="1">
    <source>
        <dbReference type="SAM" id="SignalP"/>
    </source>
</evidence>
<keyword evidence="3" id="KW-1185">Reference proteome</keyword>
<sequence length="226" mass="22137">MSRSIPTLRKLATLTVAATVAAAAMLTVASPAMASTTPDLAPVATTVQQAGDTTTKVPQEDIDNGNLAGTFVTTSNEVASFDYGAAVAGGVPASFAAEFASGVIAGGGKIVNAPADVTTASEAKGAQMLSAASCNGRNGYGVYWWGFQTATDSCVTSALINAIWAGAGAAALAGIISSETGVGAAAGAIAAAALTIGAGALGVCASWGNGIYWNTLYTGTPFCWGQ</sequence>
<dbReference type="Proteomes" id="UP000033448">
    <property type="component" value="Unassembled WGS sequence"/>
</dbReference>
<accession>A0A0F0L6I1</accession>
<feature type="chain" id="PRO_5002445015" description="Secreted protein" evidence="1">
    <location>
        <begin position="35"/>
        <end position="226"/>
    </location>
</feature>
<gene>
    <name evidence="2" type="ORF">RL72_00629</name>
</gene>